<name>A0A0D2GM29_9BACT</name>
<reference evidence="6 7" key="1">
    <citation type="submission" date="2013-11" db="EMBL/GenBank/DDBJ databases">
        <title>Metagenomic analysis of a methanogenic consortium involved in long chain n-alkane degradation.</title>
        <authorList>
            <person name="Davidova I.A."/>
            <person name="Callaghan A.V."/>
            <person name="Wawrik B."/>
            <person name="Pruitt S."/>
            <person name="Marks C."/>
            <person name="Duncan K.E."/>
            <person name="Suflita J.M."/>
        </authorList>
    </citation>
    <scope>NUCLEOTIDE SEQUENCE [LARGE SCALE GENOMIC DNA]</scope>
    <source>
        <strain evidence="6 7">SPR</strain>
    </source>
</reference>
<dbReference type="PROSITE" id="PS51077">
    <property type="entry name" value="HTH_ICLR"/>
    <property type="match status" value="1"/>
</dbReference>
<dbReference type="InterPro" id="IPR029016">
    <property type="entry name" value="GAF-like_dom_sf"/>
</dbReference>
<dbReference type="AlphaFoldDB" id="A0A0D2GM29"/>
<dbReference type="STRING" id="1429043.X474_03195"/>
<proteinExistence type="predicted"/>
<dbReference type="Gene3D" id="1.10.10.10">
    <property type="entry name" value="Winged helix-like DNA-binding domain superfamily/Winged helix DNA-binding domain"/>
    <property type="match status" value="1"/>
</dbReference>
<dbReference type="InterPro" id="IPR036390">
    <property type="entry name" value="WH_DNA-bd_sf"/>
</dbReference>
<dbReference type="GO" id="GO:0003700">
    <property type="term" value="F:DNA-binding transcription factor activity"/>
    <property type="evidence" value="ECO:0007669"/>
    <property type="project" value="TreeGrafter"/>
</dbReference>
<dbReference type="InterPro" id="IPR005471">
    <property type="entry name" value="Tscrpt_reg_IclR_N"/>
</dbReference>
<dbReference type="Pfam" id="PF01614">
    <property type="entry name" value="IclR_C"/>
    <property type="match status" value="1"/>
</dbReference>
<dbReference type="InParanoid" id="A0A0D2GM29"/>
<dbReference type="GO" id="GO:0003677">
    <property type="term" value="F:DNA binding"/>
    <property type="evidence" value="ECO:0007669"/>
    <property type="project" value="UniProtKB-KW"/>
</dbReference>
<evidence type="ECO:0008006" key="8">
    <source>
        <dbReference type="Google" id="ProtNLM"/>
    </source>
</evidence>
<dbReference type="InterPro" id="IPR014757">
    <property type="entry name" value="Tscrpt_reg_IclR_C"/>
</dbReference>
<sequence length="263" mass="29414">MPETQKPYYTIGSLQKGMRALEVLVERGPLSVSEAAKLLGQNRSAVHRFFATWRDMGYVVQDSANRYRATLKVFSLGHKVVNHLEVRPLARPLMSQLHETHGESVNLGCLDNREVVVIDMIKSRKVLKYDLPVGSRGPAYAAALGKVLLAFANPEHLESYIKSLEIGRRTQHTLTDRQVIKDELEMVRNQGYALDDEEWAMGIRCVAAPVLDYQGRAIYALSVSGPVQRMNRKKIDDIISDLLPVSKSLSWLLGADASTDEVV</sequence>
<evidence type="ECO:0000259" key="4">
    <source>
        <dbReference type="PROSITE" id="PS51077"/>
    </source>
</evidence>
<evidence type="ECO:0000259" key="5">
    <source>
        <dbReference type="PROSITE" id="PS51078"/>
    </source>
</evidence>
<dbReference type="Pfam" id="PF09339">
    <property type="entry name" value="HTH_IclR"/>
    <property type="match status" value="1"/>
</dbReference>
<dbReference type="SUPFAM" id="SSF46785">
    <property type="entry name" value="Winged helix' DNA-binding domain"/>
    <property type="match status" value="1"/>
</dbReference>
<dbReference type="SUPFAM" id="SSF55781">
    <property type="entry name" value="GAF domain-like"/>
    <property type="match status" value="1"/>
</dbReference>
<dbReference type="EMBL" id="AZAC01000002">
    <property type="protein sequence ID" value="KIX15767.1"/>
    <property type="molecule type" value="Genomic_DNA"/>
</dbReference>
<keyword evidence="2" id="KW-0238">DNA-binding</keyword>
<dbReference type="RefSeq" id="WP_044346599.1">
    <property type="nucleotide sequence ID" value="NZ_AZAC01000002.1"/>
</dbReference>
<dbReference type="OrthoDB" id="5416964at2"/>
<evidence type="ECO:0000313" key="6">
    <source>
        <dbReference type="EMBL" id="KIX15767.1"/>
    </source>
</evidence>
<dbReference type="InterPro" id="IPR050707">
    <property type="entry name" value="HTH_MetabolicPath_Reg"/>
</dbReference>
<feature type="domain" description="HTH iclR-type" evidence="4">
    <location>
        <begin position="11"/>
        <end position="78"/>
    </location>
</feature>
<dbReference type="InterPro" id="IPR036388">
    <property type="entry name" value="WH-like_DNA-bd_sf"/>
</dbReference>
<keyword evidence="3" id="KW-0804">Transcription</keyword>
<organism evidence="6 7">
    <name type="scientific">Dethiosulfatarculus sandiegensis</name>
    <dbReference type="NCBI Taxonomy" id="1429043"/>
    <lineage>
        <taxon>Bacteria</taxon>
        <taxon>Pseudomonadati</taxon>
        <taxon>Thermodesulfobacteriota</taxon>
        <taxon>Desulfarculia</taxon>
        <taxon>Desulfarculales</taxon>
        <taxon>Desulfarculaceae</taxon>
        <taxon>Dethiosulfatarculus</taxon>
    </lineage>
</organism>
<accession>A0A0D2GM29</accession>
<keyword evidence="1" id="KW-0805">Transcription regulation</keyword>
<dbReference type="PANTHER" id="PTHR30136:SF35">
    <property type="entry name" value="HTH-TYPE TRANSCRIPTIONAL REGULATOR RV1719"/>
    <property type="match status" value="1"/>
</dbReference>
<feature type="domain" description="IclR-ED" evidence="5">
    <location>
        <begin position="72"/>
        <end position="255"/>
    </location>
</feature>
<evidence type="ECO:0000256" key="1">
    <source>
        <dbReference type="ARBA" id="ARBA00023015"/>
    </source>
</evidence>
<protein>
    <recommendedName>
        <fullName evidence="8">IclR family transcriptional regulator</fullName>
    </recommendedName>
</protein>
<dbReference type="FunCoup" id="A0A0D2GM29">
    <property type="interactions" value="117"/>
</dbReference>
<gene>
    <name evidence="6" type="ORF">X474_03195</name>
</gene>
<dbReference type="PROSITE" id="PS51078">
    <property type="entry name" value="ICLR_ED"/>
    <property type="match status" value="1"/>
</dbReference>
<dbReference type="PANTHER" id="PTHR30136">
    <property type="entry name" value="HELIX-TURN-HELIX TRANSCRIPTIONAL REGULATOR, ICLR FAMILY"/>
    <property type="match status" value="1"/>
</dbReference>
<evidence type="ECO:0000256" key="2">
    <source>
        <dbReference type="ARBA" id="ARBA00023125"/>
    </source>
</evidence>
<keyword evidence="7" id="KW-1185">Reference proteome</keyword>
<dbReference type="GO" id="GO:0045892">
    <property type="term" value="P:negative regulation of DNA-templated transcription"/>
    <property type="evidence" value="ECO:0007669"/>
    <property type="project" value="TreeGrafter"/>
</dbReference>
<comment type="caution">
    <text evidence="6">The sequence shown here is derived from an EMBL/GenBank/DDBJ whole genome shotgun (WGS) entry which is preliminary data.</text>
</comment>
<evidence type="ECO:0000313" key="7">
    <source>
        <dbReference type="Proteomes" id="UP000032233"/>
    </source>
</evidence>
<evidence type="ECO:0000256" key="3">
    <source>
        <dbReference type="ARBA" id="ARBA00023163"/>
    </source>
</evidence>
<dbReference type="Proteomes" id="UP000032233">
    <property type="component" value="Unassembled WGS sequence"/>
</dbReference>
<dbReference type="Gene3D" id="3.30.450.40">
    <property type="match status" value="1"/>
</dbReference>
<dbReference type="SMART" id="SM00346">
    <property type="entry name" value="HTH_ICLR"/>
    <property type="match status" value="1"/>
</dbReference>